<proteinExistence type="predicted"/>
<dbReference type="OrthoDB" id="6691729at2"/>
<dbReference type="RefSeq" id="WP_146370259.1">
    <property type="nucleotide sequence ID" value="NZ_SJPP01000001.1"/>
</dbReference>
<protein>
    <submittedName>
        <fullName evidence="1">Uncharacterized protein</fullName>
    </submittedName>
</protein>
<reference evidence="1 2" key="1">
    <citation type="submission" date="2019-02" db="EMBL/GenBank/DDBJ databases">
        <title>Deep-cultivation of Planctomycetes and their phenomic and genomic characterization uncovers novel biology.</title>
        <authorList>
            <person name="Wiegand S."/>
            <person name="Jogler M."/>
            <person name="Boedeker C."/>
            <person name="Pinto D."/>
            <person name="Vollmers J."/>
            <person name="Rivas-Marin E."/>
            <person name="Kohn T."/>
            <person name="Peeters S.H."/>
            <person name="Heuer A."/>
            <person name="Rast P."/>
            <person name="Oberbeckmann S."/>
            <person name="Bunk B."/>
            <person name="Jeske O."/>
            <person name="Meyerdierks A."/>
            <person name="Storesund J.E."/>
            <person name="Kallscheuer N."/>
            <person name="Luecker S."/>
            <person name="Lage O.M."/>
            <person name="Pohl T."/>
            <person name="Merkel B.J."/>
            <person name="Hornburger P."/>
            <person name="Mueller R.-W."/>
            <person name="Bruemmer F."/>
            <person name="Labrenz M."/>
            <person name="Spormann A.M."/>
            <person name="Op Den Camp H."/>
            <person name="Overmann J."/>
            <person name="Amann R."/>
            <person name="Jetten M.S.M."/>
            <person name="Mascher T."/>
            <person name="Medema M.H."/>
            <person name="Devos D.P."/>
            <person name="Kaster A.-K."/>
            <person name="Ovreas L."/>
            <person name="Rohde M."/>
            <person name="Galperin M.Y."/>
            <person name="Jogler C."/>
        </authorList>
    </citation>
    <scope>NUCLEOTIDE SEQUENCE [LARGE SCALE GENOMIC DNA]</scope>
    <source>
        <strain evidence="1 2">CA54</strain>
    </source>
</reference>
<name>A0A5C6BL18_9PLAN</name>
<gene>
    <name evidence="1" type="ORF">CA54_16690</name>
</gene>
<organism evidence="1 2">
    <name type="scientific">Symmachiella macrocystis</name>
    <dbReference type="NCBI Taxonomy" id="2527985"/>
    <lineage>
        <taxon>Bacteria</taxon>
        <taxon>Pseudomonadati</taxon>
        <taxon>Planctomycetota</taxon>
        <taxon>Planctomycetia</taxon>
        <taxon>Planctomycetales</taxon>
        <taxon>Planctomycetaceae</taxon>
        <taxon>Symmachiella</taxon>
    </lineage>
</organism>
<comment type="caution">
    <text evidence="1">The sequence shown here is derived from an EMBL/GenBank/DDBJ whole genome shotgun (WGS) entry which is preliminary data.</text>
</comment>
<evidence type="ECO:0000313" key="1">
    <source>
        <dbReference type="EMBL" id="TWU12843.1"/>
    </source>
</evidence>
<dbReference type="EMBL" id="SJPP01000001">
    <property type="protein sequence ID" value="TWU12843.1"/>
    <property type="molecule type" value="Genomic_DNA"/>
</dbReference>
<dbReference type="AlphaFoldDB" id="A0A5C6BL18"/>
<sequence length="143" mass="15673">MASVVYLEFKRAMAEAEIDFPNDTFHLVAVMTDTTVDTENNGMDFVGDFTDLDEFDGANYERKTLSGVAVAKDAANGRLEIDWADVTYTALGVGTRGIAGFLLMKFVTNDAASIPVAFIEKPGTPDGNDFLVQWHATDKVLYF</sequence>
<keyword evidence="2" id="KW-1185">Reference proteome</keyword>
<dbReference type="Proteomes" id="UP000320735">
    <property type="component" value="Unassembled WGS sequence"/>
</dbReference>
<evidence type="ECO:0000313" key="2">
    <source>
        <dbReference type="Proteomes" id="UP000320735"/>
    </source>
</evidence>
<accession>A0A5C6BL18</accession>